<evidence type="ECO:0000256" key="2">
    <source>
        <dbReference type="ARBA" id="ARBA00022679"/>
    </source>
</evidence>
<dbReference type="GO" id="GO:0032259">
    <property type="term" value="P:methylation"/>
    <property type="evidence" value="ECO:0007669"/>
    <property type="project" value="UniProtKB-KW"/>
</dbReference>
<dbReference type="GO" id="GO:0008171">
    <property type="term" value="F:O-methyltransferase activity"/>
    <property type="evidence" value="ECO:0007669"/>
    <property type="project" value="InterPro"/>
</dbReference>
<dbReference type="CDD" id="cd02440">
    <property type="entry name" value="AdoMet_MTases"/>
    <property type="match status" value="1"/>
</dbReference>
<dbReference type="GO" id="GO:0008757">
    <property type="term" value="F:S-adenosylmethionine-dependent methyltransferase activity"/>
    <property type="evidence" value="ECO:0007669"/>
    <property type="project" value="TreeGrafter"/>
</dbReference>
<dbReference type="InterPro" id="IPR002935">
    <property type="entry name" value="SAM_O-MeTrfase"/>
</dbReference>
<comment type="caution">
    <text evidence="5">The sequence shown here is derived from an EMBL/GenBank/DDBJ whole genome shotgun (WGS) entry which is preliminary data.</text>
</comment>
<dbReference type="STRING" id="55544.A0A4D9DC72"/>
<accession>A0A4D9DC72</accession>
<evidence type="ECO:0000313" key="6">
    <source>
        <dbReference type="Proteomes" id="UP000297703"/>
    </source>
</evidence>
<gene>
    <name evidence="5" type="ORF">DR999_PMT23699</name>
</gene>
<keyword evidence="1" id="KW-0489">Methyltransferase</keyword>
<evidence type="ECO:0000313" key="5">
    <source>
        <dbReference type="EMBL" id="TFJ94970.1"/>
    </source>
</evidence>
<dbReference type="PANTHER" id="PTHR10509:SF85">
    <property type="entry name" value="O-METHYLTRANSFERASE RV1220C-RELATED"/>
    <property type="match status" value="1"/>
</dbReference>
<keyword evidence="6" id="KW-1185">Reference proteome</keyword>
<dbReference type="Pfam" id="PF01596">
    <property type="entry name" value="Methyltransf_3"/>
    <property type="match status" value="1"/>
</dbReference>
<dbReference type="AlphaFoldDB" id="A0A4D9DC72"/>
<name>A0A4D9DC72_9SAUR</name>
<proteinExistence type="inferred from homology"/>
<reference evidence="5 6" key="2">
    <citation type="submission" date="2019-04" db="EMBL/GenBank/DDBJ databases">
        <title>The genome sequence of big-headed turtle.</title>
        <authorList>
            <person name="Gong S."/>
        </authorList>
    </citation>
    <scope>NUCLEOTIDE SEQUENCE [LARGE SCALE GENOMIC DNA]</scope>
    <source>
        <strain evidence="5">DO16091913</strain>
        <tissue evidence="5">Muscle</tissue>
    </source>
</reference>
<evidence type="ECO:0000256" key="3">
    <source>
        <dbReference type="ARBA" id="ARBA00022691"/>
    </source>
</evidence>
<keyword evidence="3" id="KW-0949">S-adenosyl-L-methionine</keyword>
<dbReference type="OrthoDB" id="10251242at2759"/>
<dbReference type="SUPFAM" id="SSF53335">
    <property type="entry name" value="S-adenosyl-L-methionine-dependent methyltransferases"/>
    <property type="match status" value="1"/>
</dbReference>
<evidence type="ECO:0000256" key="4">
    <source>
        <dbReference type="ARBA" id="ARBA00023453"/>
    </source>
</evidence>
<dbReference type="PROSITE" id="PS51682">
    <property type="entry name" value="SAM_OMT_I"/>
    <property type="match status" value="1"/>
</dbReference>
<protein>
    <submittedName>
        <fullName evidence="5">GDP-L-fucose synthase</fullName>
    </submittedName>
</protein>
<dbReference type="Proteomes" id="UP000297703">
    <property type="component" value="Unassembled WGS sequence"/>
</dbReference>
<evidence type="ECO:0000256" key="1">
    <source>
        <dbReference type="ARBA" id="ARBA00022603"/>
    </source>
</evidence>
<keyword evidence="2" id="KW-0808">Transferase</keyword>
<dbReference type="Gene3D" id="3.40.50.150">
    <property type="entry name" value="Vaccinia Virus protein VP39"/>
    <property type="match status" value="1"/>
</dbReference>
<organism evidence="5 6">
    <name type="scientific">Platysternon megacephalum</name>
    <name type="common">big-headed turtle</name>
    <dbReference type="NCBI Taxonomy" id="55544"/>
    <lineage>
        <taxon>Eukaryota</taxon>
        <taxon>Metazoa</taxon>
        <taxon>Chordata</taxon>
        <taxon>Craniata</taxon>
        <taxon>Vertebrata</taxon>
        <taxon>Euteleostomi</taxon>
        <taxon>Archelosauria</taxon>
        <taxon>Testudinata</taxon>
        <taxon>Testudines</taxon>
        <taxon>Cryptodira</taxon>
        <taxon>Durocryptodira</taxon>
        <taxon>Testudinoidea</taxon>
        <taxon>Platysternidae</taxon>
        <taxon>Platysternon</taxon>
    </lineage>
</organism>
<dbReference type="PANTHER" id="PTHR10509">
    <property type="entry name" value="O-METHYLTRANSFERASE-RELATED"/>
    <property type="match status" value="1"/>
</dbReference>
<sequence>MELGAIPVGHGSAQLLTVLARAINAKAVVEVGTGAGVSGLAMTRGMAPDGVLTSIDLETMNQSAAREAFLAAGLSNRQFRLIAGAATDILPNLRDAAYDMVFVDADKLEYVEYVAQAQRLLRVGGLLVVDNALWHNKVADETNEDDETVIIREALEVIREDDGLIASLLPVSDGLLVAVKTDTQ</sequence>
<reference evidence="5 6" key="1">
    <citation type="submission" date="2019-04" db="EMBL/GenBank/DDBJ databases">
        <title>Draft genome of the big-headed turtle Platysternon megacephalum.</title>
        <authorList>
            <person name="Gong S."/>
        </authorList>
    </citation>
    <scope>NUCLEOTIDE SEQUENCE [LARGE SCALE GENOMIC DNA]</scope>
    <source>
        <strain evidence="5">DO16091913</strain>
        <tissue evidence="5">Muscle</tissue>
    </source>
</reference>
<dbReference type="InterPro" id="IPR029063">
    <property type="entry name" value="SAM-dependent_MTases_sf"/>
</dbReference>
<dbReference type="EMBL" id="QXTE01019294">
    <property type="protein sequence ID" value="TFJ94970.1"/>
    <property type="molecule type" value="Genomic_DNA"/>
</dbReference>
<comment type="similarity">
    <text evidence="4">Belongs to the class I-like SAM-binding methyltransferase superfamily. Cation-dependent O-methyltransferase family.</text>
</comment>
<dbReference type="InterPro" id="IPR050362">
    <property type="entry name" value="Cation-dep_OMT"/>
</dbReference>